<accession>A0A7D8UWA4</accession>
<evidence type="ECO:0000313" key="3">
    <source>
        <dbReference type="EMBL" id="TXT03812.1"/>
    </source>
</evidence>
<keyword evidence="4" id="KW-1185">Reference proteome</keyword>
<evidence type="ECO:0000313" key="4">
    <source>
        <dbReference type="Proteomes" id="UP000473826"/>
    </source>
</evidence>
<reference evidence="3 4" key="1">
    <citation type="journal article" date="2019" name="PLoS Genet.">
        <title>Convergent evolution of linked mating-type loci in basidiomycete fungi.</title>
        <authorList>
            <person name="Sun S."/>
            <person name="Coelho M.A."/>
            <person name="Heitman J."/>
            <person name="Nowrousian M."/>
        </authorList>
    </citation>
    <scope>NUCLEOTIDE SEQUENCE [LARGE SCALE GENOMIC DNA]</scope>
    <source>
        <strain evidence="3 4">CBS 4282</strain>
    </source>
</reference>
<evidence type="ECO:0000259" key="2">
    <source>
        <dbReference type="Pfam" id="PF17102"/>
    </source>
</evidence>
<name>A0A7D8UWA4_VANHU</name>
<dbReference type="InterPro" id="IPR031357">
    <property type="entry name" value="Stealth_CR3"/>
</dbReference>
<organism evidence="3 4">
    <name type="scientific">Vanrija humicola</name>
    <name type="common">Yeast</name>
    <name type="synonym">Cryptococcus humicola</name>
    <dbReference type="NCBI Taxonomy" id="5417"/>
    <lineage>
        <taxon>Eukaryota</taxon>
        <taxon>Fungi</taxon>
        <taxon>Dikarya</taxon>
        <taxon>Basidiomycota</taxon>
        <taxon>Agaricomycotina</taxon>
        <taxon>Tremellomycetes</taxon>
        <taxon>Trichosporonales</taxon>
        <taxon>Trichosporonaceae</taxon>
        <taxon>Vanrija</taxon>
    </lineage>
</organism>
<dbReference type="AlphaFoldDB" id="A0A7D8UWA4"/>
<dbReference type="InterPro" id="IPR047141">
    <property type="entry name" value="Stealth"/>
</dbReference>
<feature type="domain" description="Stealth protein CR3 conserved region 3" evidence="2">
    <location>
        <begin position="275"/>
        <end position="325"/>
    </location>
</feature>
<dbReference type="Pfam" id="PF17102">
    <property type="entry name" value="Stealth_CR3"/>
    <property type="match status" value="1"/>
</dbReference>
<gene>
    <name evidence="3" type="ORF">VHUM_04333</name>
</gene>
<evidence type="ECO:0000256" key="1">
    <source>
        <dbReference type="ARBA" id="ARBA00022679"/>
    </source>
</evidence>
<dbReference type="PANTHER" id="PTHR24045">
    <property type="match status" value="1"/>
</dbReference>
<dbReference type="Proteomes" id="UP000473826">
    <property type="component" value="Unassembled WGS sequence"/>
</dbReference>
<dbReference type="PANTHER" id="PTHR24045:SF0">
    <property type="entry name" value="N-ACETYLGLUCOSAMINE-1-PHOSPHOTRANSFERASE SUBUNITS ALPHA_BETA"/>
    <property type="match status" value="1"/>
</dbReference>
<dbReference type="GO" id="GO:0046835">
    <property type="term" value="P:carbohydrate phosphorylation"/>
    <property type="evidence" value="ECO:0007669"/>
    <property type="project" value="TreeGrafter"/>
</dbReference>
<proteinExistence type="predicted"/>
<sequence length="631" mass="71049">MDSRPRLDLLTHFYVTGQLPVGGHSHTQAPIDLVYMYVNASSPYFGPARDAKVNEEDIESLKGTFRHWRDNGELRGAVRSGAMSLGQHVGSIHLVSAAFDLPEGVDAPPEAGELVANGSVPPGTPWRMGQIPAWLNTDDKANLRNHFHPDLFRLPRDDDGTLASSVSEFDEEDWQRQSLPTFNSFTIESRAAMIPGLGDTFIMSNDDMFSIMIMSPTDFHHPLLGPVHRLDQGTKVEPKIAEKLLSSSGEWGGLQHAAYLISERFTTRKRMYENHVPRAMSRSLTHEASIMFAEQLSTATTRTFRESKRGVGDIEMSWLVTHLQIERWREALLWSFIVARVGGADGKWGDGARDELRRVLGVDKGDEGDVVVVKKGRRETIVDVPYLDRHGGWEDPEGTYYKFSSFDGHLPPDPEDMHKERTCYFSISQCLPRNFFDHSTEFEAHEIFTSLAFEKPSCGDCLIDALVTASGIRGLSAVLPTEDAVYYPAKNAPKAMWQRPEPMLPLTPSWRDADFSMAANVRRGQDVWAGASARTDGGVNMRNWVVKLLSRYAYVYGTSHIRFAMVHNVLNLHKTLKEIDANPLIAMLCLNDDQPDYAREAVRLSLGHWMEEEFGGENKYVGWERPDWPWA</sequence>
<protein>
    <recommendedName>
        <fullName evidence="2">Stealth protein CR3 conserved region 3 domain-containing protein</fullName>
    </recommendedName>
</protein>
<dbReference type="GO" id="GO:0003976">
    <property type="term" value="F:UDP-N-acetylglucosamine-lysosomal-enzyme N-acetylglucosaminephosphotransferase activity"/>
    <property type="evidence" value="ECO:0007669"/>
    <property type="project" value="TreeGrafter"/>
</dbReference>
<dbReference type="GO" id="GO:0005794">
    <property type="term" value="C:Golgi apparatus"/>
    <property type="evidence" value="ECO:0007669"/>
    <property type="project" value="TreeGrafter"/>
</dbReference>
<keyword evidence="1" id="KW-0808">Transferase</keyword>
<dbReference type="EMBL" id="QKWK01000020">
    <property type="protein sequence ID" value="TXT03812.1"/>
    <property type="molecule type" value="Genomic_DNA"/>
</dbReference>
<dbReference type="OrthoDB" id="263283at2759"/>
<comment type="caution">
    <text evidence="3">The sequence shown here is derived from an EMBL/GenBank/DDBJ whole genome shotgun (WGS) entry which is preliminary data.</text>
</comment>